<evidence type="ECO:0000256" key="5">
    <source>
        <dbReference type="RuleBase" id="RU362116"/>
    </source>
</evidence>
<comment type="function">
    <text evidence="5">A flexible structure which links the flagellar filament to the drive apparatus in the basal body.</text>
</comment>
<feature type="domain" description="Flagellar hook protein FlgE/F/G-like D1" evidence="9">
    <location>
        <begin position="85"/>
        <end position="146"/>
    </location>
</feature>
<feature type="domain" description="Flagellar basal body rod protein N-terminal" evidence="6">
    <location>
        <begin position="8"/>
        <end position="36"/>
    </location>
</feature>
<evidence type="ECO:0000259" key="8">
    <source>
        <dbReference type="Pfam" id="PF07559"/>
    </source>
</evidence>
<evidence type="ECO:0000256" key="3">
    <source>
        <dbReference type="ARBA" id="ARBA00019015"/>
    </source>
</evidence>
<comment type="caution">
    <text evidence="10">The sequence shown here is derived from an EMBL/GenBank/DDBJ whole genome shotgun (WGS) entry which is preliminary data.</text>
</comment>
<dbReference type="AlphaFoldDB" id="A0A5A7MQV9"/>
<dbReference type="InterPro" id="IPR011491">
    <property type="entry name" value="FlgE_D2"/>
</dbReference>
<keyword evidence="10" id="KW-0969">Cilium</keyword>
<dbReference type="GO" id="GO:0071978">
    <property type="term" value="P:bacterial-type flagellum-dependent swarming motility"/>
    <property type="evidence" value="ECO:0007669"/>
    <property type="project" value="TreeGrafter"/>
</dbReference>
<evidence type="ECO:0000256" key="2">
    <source>
        <dbReference type="ARBA" id="ARBA00009677"/>
    </source>
</evidence>
<dbReference type="InterPro" id="IPR053967">
    <property type="entry name" value="LlgE_F_G-like_D1"/>
</dbReference>
<reference evidence="10 11" key="1">
    <citation type="submission" date="2019-09" db="EMBL/GenBank/DDBJ databases">
        <title>NBRP : Genome information of microbial organism related human and environment.</title>
        <authorList>
            <person name="Hattori M."/>
            <person name="Oshima K."/>
            <person name="Inaba H."/>
            <person name="Suda W."/>
            <person name="Sakamoto M."/>
            <person name="Iino T."/>
            <person name="Kitahara M."/>
            <person name="Oshida Y."/>
            <person name="Iida T."/>
            <person name="Kudo T."/>
            <person name="Itoh T."/>
            <person name="Ohkuma M."/>
        </authorList>
    </citation>
    <scope>NUCLEOTIDE SEQUENCE [LARGE SCALE GENOMIC DNA]</scope>
    <source>
        <strain evidence="10 11">Hi-2</strain>
    </source>
</reference>
<dbReference type="GO" id="GO:0005829">
    <property type="term" value="C:cytosol"/>
    <property type="evidence" value="ECO:0007669"/>
    <property type="project" value="TreeGrafter"/>
</dbReference>
<sequence length="456" mass="46691">MAFAALSSGVSGLTAFTEGIGIISDNIVNVNTVGYKETRSRFTTLVTETQSTTRFSPGGVAARAQTLISEQGLLRSTASQTDLGVDGAGFFVVRAAPSANSPDGEIQFTRAGNFTPDSAGFLKNTAGNFLLGFPIDSQGNIPTNIGDLNTLEPINVSGLTGTAEATSEVSLRANLQSSLTATTTGGSGVGGVVAQGDLADGTIAPDFAQTITVFDSQGSSQGLTLAAVKTGTNTFRFEIFAQDPTAINVAETPPGLVMSGEINFNSDGSLASFNQEFPNAVLINPANGQQISPTANLNFAGGASTETVTFNFGRAGDNDGITQFDSTSTLISSNVNGAVFGNVIGTNISEDGVVTALFDNGLSRDVFQLPVATFPNPDGLTRLQGNAFGVSDNSGNFSVVLPGTGGAGTIAPSTLEASTVDLAEEFADLIVTQRSFSASTRIISAADEVLEELVRI</sequence>
<gene>
    <name evidence="10" type="primary">flgE</name>
    <name evidence="10" type="ORF">JCM17844_18230</name>
</gene>
<evidence type="ECO:0000259" key="9">
    <source>
        <dbReference type="Pfam" id="PF22692"/>
    </source>
</evidence>
<dbReference type="InterPro" id="IPR020013">
    <property type="entry name" value="Flagellar_FlgE/F/G"/>
</dbReference>
<dbReference type="Pfam" id="PF06429">
    <property type="entry name" value="Flg_bbr_C"/>
    <property type="match status" value="1"/>
</dbReference>
<evidence type="ECO:0000259" key="6">
    <source>
        <dbReference type="Pfam" id="PF00460"/>
    </source>
</evidence>
<dbReference type="SUPFAM" id="SSF117143">
    <property type="entry name" value="Flagellar hook protein flgE"/>
    <property type="match status" value="1"/>
</dbReference>
<dbReference type="InterPro" id="IPR010930">
    <property type="entry name" value="Flg_bb/hook_C_dom"/>
</dbReference>
<keyword evidence="4 5" id="KW-0975">Bacterial flagellum</keyword>
<dbReference type="GO" id="GO:0009425">
    <property type="term" value="C:bacterial-type flagellum basal body"/>
    <property type="evidence" value="ECO:0007669"/>
    <property type="project" value="UniProtKB-SubCell"/>
</dbReference>
<evidence type="ECO:0000313" key="11">
    <source>
        <dbReference type="Proteomes" id="UP000322084"/>
    </source>
</evidence>
<dbReference type="Pfam" id="PF00460">
    <property type="entry name" value="Flg_bb_rod"/>
    <property type="match status" value="1"/>
</dbReference>
<dbReference type="Pfam" id="PF22692">
    <property type="entry name" value="LlgE_F_G_D1"/>
    <property type="match status" value="1"/>
</dbReference>
<dbReference type="Proteomes" id="UP000322084">
    <property type="component" value="Unassembled WGS sequence"/>
</dbReference>
<proteinExistence type="inferred from homology"/>
<dbReference type="PANTHER" id="PTHR30435">
    <property type="entry name" value="FLAGELLAR PROTEIN"/>
    <property type="match status" value="1"/>
</dbReference>
<evidence type="ECO:0000259" key="7">
    <source>
        <dbReference type="Pfam" id="PF06429"/>
    </source>
</evidence>
<dbReference type="InterPro" id="IPR037058">
    <property type="entry name" value="Falgellar_hook_FlgE_sf"/>
</dbReference>
<evidence type="ECO:0000313" key="10">
    <source>
        <dbReference type="EMBL" id="GEQ98186.1"/>
    </source>
</evidence>
<organism evidence="10 11">
    <name type="scientific">Iodidimonas gelatinilytica</name>
    <dbReference type="NCBI Taxonomy" id="1236966"/>
    <lineage>
        <taxon>Bacteria</taxon>
        <taxon>Pseudomonadati</taxon>
        <taxon>Pseudomonadota</taxon>
        <taxon>Alphaproteobacteria</taxon>
        <taxon>Iodidimonadales</taxon>
        <taxon>Iodidimonadaceae</taxon>
        <taxon>Iodidimonas</taxon>
    </lineage>
</organism>
<evidence type="ECO:0000256" key="4">
    <source>
        <dbReference type="ARBA" id="ARBA00023143"/>
    </source>
</evidence>
<dbReference type="InterPro" id="IPR001444">
    <property type="entry name" value="Flag_bb_rod_N"/>
</dbReference>
<comment type="similarity">
    <text evidence="2 5">Belongs to the flagella basal body rod proteins family.</text>
</comment>
<dbReference type="EMBL" id="BKCL01000005">
    <property type="protein sequence ID" value="GEQ98186.1"/>
    <property type="molecule type" value="Genomic_DNA"/>
</dbReference>
<accession>A0A5A7MQV9</accession>
<dbReference type="NCBIfam" id="TIGR03506">
    <property type="entry name" value="FlgEFG_subfam"/>
    <property type="match status" value="1"/>
</dbReference>
<dbReference type="RefSeq" id="WP_150000533.1">
    <property type="nucleotide sequence ID" value="NZ_BKCL01000005.1"/>
</dbReference>
<protein>
    <recommendedName>
        <fullName evidence="3 5">Flagellar hook protein FlgE</fullName>
    </recommendedName>
</protein>
<keyword evidence="10" id="KW-0282">Flagellum</keyword>
<keyword evidence="10" id="KW-0966">Cell projection</keyword>
<evidence type="ECO:0000256" key="1">
    <source>
        <dbReference type="ARBA" id="ARBA00004117"/>
    </source>
</evidence>
<feature type="domain" description="Flagellar basal-body/hook protein C-terminal" evidence="7">
    <location>
        <begin position="414"/>
        <end position="455"/>
    </location>
</feature>
<dbReference type="PANTHER" id="PTHR30435:SF1">
    <property type="entry name" value="FLAGELLAR HOOK PROTEIN FLGE"/>
    <property type="match status" value="1"/>
</dbReference>
<dbReference type="InterPro" id="IPR037925">
    <property type="entry name" value="FlgE/F/G-like"/>
</dbReference>
<comment type="subcellular location">
    <subcellularLocation>
        <location evidence="1 5">Bacterial flagellum basal body</location>
    </subcellularLocation>
</comment>
<dbReference type="Gene3D" id="2.60.98.20">
    <property type="entry name" value="Flagellar hook protein FlgE"/>
    <property type="match status" value="1"/>
</dbReference>
<dbReference type="GO" id="GO:0009424">
    <property type="term" value="C:bacterial-type flagellum hook"/>
    <property type="evidence" value="ECO:0007669"/>
    <property type="project" value="TreeGrafter"/>
</dbReference>
<dbReference type="Pfam" id="PF07559">
    <property type="entry name" value="FlgE_D2"/>
    <property type="match status" value="1"/>
</dbReference>
<name>A0A5A7MQV9_9PROT</name>
<feature type="domain" description="Flagellar hook protein FlgE D2" evidence="8">
    <location>
        <begin position="207"/>
        <end position="337"/>
    </location>
</feature>